<sequence>MYKITAQVKKGMQSWGTVILYRDYEMNKNDLIKSFESYVIDFEREIKVDVEVKNFQCIKI</sequence>
<proteinExistence type="predicted"/>
<accession>A0A318MV46</accession>
<protein>
    <submittedName>
        <fullName evidence="1">Uncharacterized protein</fullName>
    </submittedName>
</protein>
<organism evidence="1 2">
    <name type="scientific">Frischella perrara</name>
    <dbReference type="NCBI Taxonomy" id="1267021"/>
    <lineage>
        <taxon>Bacteria</taxon>
        <taxon>Pseudomonadati</taxon>
        <taxon>Pseudomonadota</taxon>
        <taxon>Gammaproteobacteria</taxon>
        <taxon>Orbales</taxon>
        <taxon>Orbaceae</taxon>
        <taxon>Frischella</taxon>
    </lineage>
</organism>
<name>A0A318MV46_FRIPE</name>
<evidence type="ECO:0000313" key="2">
    <source>
        <dbReference type="Proteomes" id="UP000247838"/>
    </source>
</evidence>
<dbReference type="Proteomes" id="UP000247838">
    <property type="component" value="Unassembled WGS sequence"/>
</dbReference>
<evidence type="ECO:0000313" key="1">
    <source>
        <dbReference type="EMBL" id="PXY96046.1"/>
    </source>
</evidence>
<gene>
    <name evidence="1" type="ORF">DKK76_03925</name>
</gene>
<dbReference type="AlphaFoldDB" id="A0A318MV46"/>
<dbReference type="EMBL" id="QGLM01000007">
    <property type="protein sequence ID" value="PXY96046.1"/>
    <property type="molecule type" value="Genomic_DNA"/>
</dbReference>
<reference evidence="1 2" key="1">
    <citation type="submission" date="2018-05" db="EMBL/GenBank/DDBJ databases">
        <title>Reference genomes for bee gut microbiota database.</title>
        <authorList>
            <person name="Ellegaard K.M."/>
        </authorList>
    </citation>
    <scope>NUCLEOTIDE SEQUENCE [LARGE SCALE GENOMIC DNA]</scope>
    <source>
        <strain evidence="1 2">ESL0167</strain>
    </source>
</reference>
<comment type="caution">
    <text evidence="1">The sequence shown here is derived from an EMBL/GenBank/DDBJ whole genome shotgun (WGS) entry which is preliminary data.</text>
</comment>